<proteinExistence type="predicted"/>
<accession>A0A6J4Q4C3</accession>
<feature type="non-terminal residue" evidence="2">
    <location>
        <position position="1"/>
    </location>
</feature>
<feature type="region of interest" description="Disordered" evidence="1">
    <location>
        <begin position="1"/>
        <end position="58"/>
    </location>
</feature>
<evidence type="ECO:0000313" key="2">
    <source>
        <dbReference type="EMBL" id="CAA9429916.1"/>
    </source>
</evidence>
<feature type="compositionally biased region" description="Low complexity" evidence="1">
    <location>
        <begin position="8"/>
        <end position="18"/>
    </location>
</feature>
<organism evidence="2">
    <name type="scientific">uncultured Quadrisphaera sp</name>
    <dbReference type="NCBI Taxonomy" id="904978"/>
    <lineage>
        <taxon>Bacteria</taxon>
        <taxon>Bacillati</taxon>
        <taxon>Actinomycetota</taxon>
        <taxon>Actinomycetes</taxon>
        <taxon>Kineosporiales</taxon>
        <taxon>Kineosporiaceae</taxon>
        <taxon>Quadrisphaera</taxon>
        <taxon>environmental samples</taxon>
    </lineage>
</organism>
<reference evidence="2" key="1">
    <citation type="submission" date="2020-02" db="EMBL/GenBank/DDBJ databases">
        <authorList>
            <person name="Meier V. D."/>
        </authorList>
    </citation>
    <scope>NUCLEOTIDE SEQUENCE</scope>
    <source>
        <strain evidence="2">AVDCRST_MAG35</strain>
    </source>
</reference>
<sequence>GEERRDLAGPVRAAADAPVRARRRPRGRLPAPRPGPAARRHRPRDPGRARPARPPRGL</sequence>
<gene>
    <name evidence="2" type="ORF">AVDCRST_MAG35-2523</name>
</gene>
<feature type="non-terminal residue" evidence="2">
    <location>
        <position position="58"/>
    </location>
</feature>
<dbReference type="AlphaFoldDB" id="A0A6J4Q4C3"/>
<dbReference type="EMBL" id="CADCUY010000510">
    <property type="protein sequence ID" value="CAA9429916.1"/>
    <property type="molecule type" value="Genomic_DNA"/>
</dbReference>
<protein>
    <submittedName>
        <fullName evidence="2">Uncharacterized protein</fullName>
    </submittedName>
</protein>
<evidence type="ECO:0000256" key="1">
    <source>
        <dbReference type="SAM" id="MobiDB-lite"/>
    </source>
</evidence>
<name>A0A6J4Q4C3_9ACTN</name>